<proteinExistence type="predicted"/>
<dbReference type="Proteomes" id="UP000001964">
    <property type="component" value="Chromosome"/>
</dbReference>
<dbReference type="KEGG" id="mmr:Mmar10_1632"/>
<keyword evidence="1" id="KW-1133">Transmembrane helix</keyword>
<dbReference type="EMBL" id="CP000449">
    <property type="protein sequence ID" value="ABI65924.1"/>
    <property type="molecule type" value="Genomic_DNA"/>
</dbReference>
<dbReference type="OrthoDB" id="7631577at2"/>
<keyword evidence="1" id="KW-0812">Transmembrane</keyword>
<dbReference type="eggNOG" id="ENOG502ZKPT">
    <property type="taxonomic scope" value="Bacteria"/>
</dbReference>
<keyword evidence="1" id="KW-0472">Membrane</keyword>
<evidence type="ECO:0000313" key="3">
    <source>
        <dbReference type="Proteomes" id="UP000001964"/>
    </source>
</evidence>
<name>Q0AP63_MARMM</name>
<accession>Q0AP63</accession>
<sequence length="142" mass="15005" precursor="true">MSLIYLLAGSVLGVSVMVLINAWLGISRPARLVDLDDAARRLDADRVGFDAGEGVLAVDGAAALIAERSGDCLGLLVARGSDLVIRYLVPGSVRDAVVEEGSAVRLRLNDFVFAPARLRFSTADEASLWAGRLSDLQPVARA</sequence>
<dbReference type="HOGENOM" id="CLU_1813501_0_0_5"/>
<keyword evidence="3" id="KW-1185">Reference proteome</keyword>
<feature type="transmembrane region" description="Helical" evidence="1">
    <location>
        <begin position="6"/>
        <end position="26"/>
    </location>
</feature>
<evidence type="ECO:0000313" key="2">
    <source>
        <dbReference type="EMBL" id="ABI65924.1"/>
    </source>
</evidence>
<organism evidence="2 3">
    <name type="scientific">Maricaulis maris (strain MCS10)</name>
    <name type="common">Caulobacter maris</name>
    <dbReference type="NCBI Taxonomy" id="394221"/>
    <lineage>
        <taxon>Bacteria</taxon>
        <taxon>Pseudomonadati</taxon>
        <taxon>Pseudomonadota</taxon>
        <taxon>Alphaproteobacteria</taxon>
        <taxon>Maricaulales</taxon>
        <taxon>Maricaulaceae</taxon>
        <taxon>Maricaulis</taxon>
    </lineage>
</organism>
<protein>
    <submittedName>
        <fullName evidence="2">Uncharacterized protein</fullName>
    </submittedName>
</protein>
<gene>
    <name evidence="2" type="ordered locus">Mmar10_1632</name>
</gene>
<dbReference type="STRING" id="394221.Mmar10_1632"/>
<dbReference type="AlphaFoldDB" id="Q0AP63"/>
<dbReference type="RefSeq" id="WP_011643571.1">
    <property type="nucleotide sequence ID" value="NC_008347.1"/>
</dbReference>
<evidence type="ECO:0000256" key="1">
    <source>
        <dbReference type="SAM" id="Phobius"/>
    </source>
</evidence>
<reference evidence="2 3" key="1">
    <citation type="submission" date="2006-08" db="EMBL/GenBank/DDBJ databases">
        <title>Complete sequence of Maricaulis maris MCS10.</title>
        <authorList>
            <consortium name="US DOE Joint Genome Institute"/>
            <person name="Copeland A."/>
            <person name="Lucas S."/>
            <person name="Lapidus A."/>
            <person name="Barry K."/>
            <person name="Detter J.C."/>
            <person name="Glavina del Rio T."/>
            <person name="Hammon N."/>
            <person name="Israni S."/>
            <person name="Dalin E."/>
            <person name="Tice H."/>
            <person name="Pitluck S."/>
            <person name="Saunders E."/>
            <person name="Brettin T."/>
            <person name="Bruce D."/>
            <person name="Han C."/>
            <person name="Tapia R."/>
            <person name="Gilna P."/>
            <person name="Schmutz J."/>
            <person name="Larimer F."/>
            <person name="Land M."/>
            <person name="Hauser L."/>
            <person name="Kyrpides N."/>
            <person name="Mikhailova N."/>
            <person name="Viollier P."/>
            <person name="Stephens C."/>
            <person name="Richardson P."/>
        </authorList>
    </citation>
    <scope>NUCLEOTIDE SEQUENCE [LARGE SCALE GENOMIC DNA]</scope>
    <source>
        <strain evidence="2 3">MCS10</strain>
    </source>
</reference>